<proteinExistence type="inferred from homology"/>
<dbReference type="Proteomes" id="UP000502035">
    <property type="component" value="Chromosome"/>
</dbReference>
<dbReference type="PANTHER" id="PTHR30632:SF0">
    <property type="entry name" value="SULFATE-BINDING PROTEIN"/>
    <property type="match status" value="1"/>
</dbReference>
<dbReference type="InterPro" id="IPR005950">
    <property type="entry name" value="ModA"/>
</dbReference>
<evidence type="ECO:0000256" key="3">
    <source>
        <dbReference type="ARBA" id="ARBA00022729"/>
    </source>
</evidence>
<dbReference type="PIRSF" id="PIRSF004846">
    <property type="entry name" value="ModA"/>
    <property type="match status" value="1"/>
</dbReference>
<evidence type="ECO:0000256" key="4">
    <source>
        <dbReference type="PIRSR" id="PIRSR004846-1"/>
    </source>
</evidence>
<evidence type="ECO:0000313" key="5">
    <source>
        <dbReference type="EMBL" id="QIK74187.1"/>
    </source>
</evidence>
<keyword evidence="3" id="KW-0732">Signal</keyword>
<sequence length="258" mass="26166">MPPRLDVTPSTRAFGRGLIALTLAVSFTGCGAGSRAADSEVTVLAAASLTDVFEDLGTAFEAEYDDVSVTFSFGSSSELAGQAADGAPGDVLATADRASIDVAQDAGVGGEIVPFATNELTIVTPPGNPADVRSLADLTGTTWVRCAEEAPCGRVATALLEDAGVAAEPASLEEDVRATLDKVASGEAEAGLVYVTDAVAAGDSVEAIDIPGADAASTTHYVTVLEQSGSPELAQRWVDFVVSERGRAILDDAGFEAP</sequence>
<name>A0A6G7YC47_9ACTN</name>
<accession>A0A6G7YC47</accession>
<dbReference type="NCBIfam" id="TIGR01256">
    <property type="entry name" value="modA"/>
    <property type="match status" value="1"/>
</dbReference>
<feature type="binding site" evidence="4">
    <location>
        <position position="76"/>
    </location>
    <ligand>
        <name>molybdate</name>
        <dbReference type="ChEBI" id="CHEBI:36264"/>
    </ligand>
</feature>
<dbReference type="SUPFAM" id="SSF53850">
    <property type="entry name" value="Periplasmic binding protein-like II"/>
    <property type="match status" value="1"/>
</dbReference>
<dbReference type="PANTHER" id="PTHR30632">
    <property type="entry name" value="MOLYBDATE-BINDING PERIPLASMIC PROTEIN"/>
    <property type="match status" value="1"/>
</dbReference>
<evidence type="ECO:0000256" key="1">
    <source>
        <dbReference type="ARBA" id="ARBA00009175"/>
    </source>
</evidence>
<keyword evidence="4" id="KW-0500">Molybdenum</keyword>
<dbReference type="KEGG" id="npi:G7071_00770"/>
<keyword evidence="6" id="KW-1185">Reference proteome</keyword>
<protein>
    <submittedName>
        <fullName evidence="5">Molybdate ABC transporter substrate-binding protein</fullName>
    </submittedName>
</protein>
<dbReference type="Gene3D" id="3.40.190.10">
    <property type="entry name" value="Periplasmic binding protein-like II"/>
    <property type="match status" value="2"/>
</dbReference>
<comment type="similarity">
    <text evidence="1">Belongs to the bacterial solute-binding protein ModA family.</text>
</comment>
<dbReference type="RefSeq" id="WP_166313780.1">
    <property type="nucleotide sequence ID" value="NZ_CP049866.1"/>
</dbReference>
<keyword evidence="2 4" id="KW-0479">Metal-binding</keyword>
<dbReference type="PROSITE" id="PS51257">
    <property type="entry name" value="PROKAR_LIPOPROTEIN"/>
    <property type="match status" value="1"/>
</dbReference>
<dbReference type="AlphaFoldDB" id="A0A6G7YC47"/>
<dbReference type="GO" id="GO:0046872">
    <property type="term" value="F:metal ion binding"/>
    <property type="evidence" value="ECO:0007669"/>
    <property type="project" value="UniProtKB-KW"/>
</dbReference>
<dbReference type="GO" id="GO:0015689">
    <property type="term" value="P:molybdate ion transport"/>
    <property type="evidence" value="ECO:0007669"/>
    <property type="project" value="InterPro"/>
</dbReference>
<evidence type="ECO:0000313" key="6">
    <source>
        <dbReference type="Proteomes" id="UP000502035"/>
    </source>
</evidence>
<feature type="binding site" evidence="4">
    <location>
        <position position="176"/>
    </location>
    <ligand>
        <name>molybdate</name>
        <dbReference type="ChEBI" id="CHEBI:36264"/>
    </ligand>
</feature>
<dbReference type="Pfam" id="PF13531">
    <property type="entry name" value="SBP_bac_11"/>
    <property type="match status" value="1"/>
</dbReference>
<organism evidence="5 6">
    <name type="scientific">Nocardioides piscis</name>
    <dbReference type="NCBI Taxonomy" id="2714938"/>
    <lineage>
        <taxon>Bacteria</taxon>
        <taxon>Bacillati</taxon>
        <taxon>Actinomycetota</taxon>
        <taxon>Actinomycetes</taxon>
        <taxon>Propionibacteriales</taxon>
        <taxon>Nocardioidaceae</taxon>
        <taxon>Nocardioides</taxon>
    </lineage>
</organism>
<reference evidence="5 6" key="1">
    <citation type="submission" date="2020-03" db="EMBL/GenBank/DDBJ databases">
        <title>Nocardioides sp. nov., isolated from fish.</title>
        <authorList>
            <person name="Hyun D.-W."/>
            <person name="Bae J.-W."/>
        </authorList>
    </citation>
    <scope>NUCLEOTIDE SEQUENCE [LARGE SCALE GENOMIC DNA]</scope>
    <source>
        <strain evidence="5 6">HDW12A</strain>
    </source>
</reference>
<dbReference type="GO" id="GO:0030973">
    <property type="term" value="F:molybdate ion binding"/>
    <property type="evidence" value="ECO:0007669"/>
    <property type="project" value="TreeGrafter"/>
</dbReference>
<evidence type="ECO:0000256" key="2">
    <source>
        <dbReference type="ARBA" id="ARBA00022723"/>
    </source>
</evidence>
<dbReference type="InterPro" id="IPR050682">
    <property type="entry name" value="ModA/WtpA"/>
</dbReference>
<feature type="binding site" evidence="4">
    <location>
        <position position="194"/>
    </location>
    <ligand>
        <name>molybdate</name>
        <dbReference type="ChEBI" id="CHEBI:36264"/>
    </ligand>
</feature>
<feature type="binding site" evidence="4">
    <location>
        <position position="48"/>
    </location>
    <ligand>
        <name>molybdate</name>
        <dbReference type="ChEBI" id="CHEBI:36264"/>
    </ligand>
</feature>
<gene>
    <name evidence="5" type="primary">modA</name>
    <name evidence="5" type="ORF">G7071_00770</name>
</gene>
<dbReference type="EMBL" id="CP049866">
    <property type="protein sequence ID" value="QIK74187.1"/>
    <property type="molecule type" value="Genomic_DNA"/>
</dbReference>